<name>A0A9W6MRY9_9HYPH</name>
<comment type="caution">
    <text evidence="1">The sequence shown here is derived from an EMBL/GenBank/DDBJ whole genome shotgun (WGS) entry which is preliminary data.</text>
</comment>
<reference evidence="1" key="3">
    <citation type="submission" date="2023-01" db="EMBL/GenBank/DDBJ databases">
        <authorList>
            <person name="Sun Q."/>
            <person name="Evtushenko L."/>
        </authorList>
    </citation>
    <scope>NUCLEOTIDE SEQUENCE</scope>
    <source>
        <strain evidence="1">VKM B-1606</strain>
    </source>
</reference>
<dbReference type="EMBL" id="JAFBCY010000001">
    <property type="protein sequence ID" value="MBM7850159.1"/>
    <property type="molecule type" value="Genomic_DNA"/>
</dbReference>
<protein>
    <submittedName>
        <fullName evidence="1">Uncharacterized protein</fullName>
    </submittedName>
</protein>
<dbReference type="Proteomes" id="UP000758856">
    <property type="component" value="Unassembled WGS sequence"/>
</dbReference>
<accession>A0A9W6MRY9</accession>
<evidence type="ECO:0000313" key="2">
    <source>
        <dbReference type="EMBL" id="MBM7850159.1"/>
    </source>
</evidence>
<dbReference type="Proteomes" id="UP001143400">
    <property type="component" value="Unassembled WGS sequence"/>
</dbReference>
<dbReference type="RefSeq" id="WP_024816303.1">
    <property type="nucleotide sequence ID" value="NZ_BSFF01000002.1"/>
</dbReference>
<keyword evidence="3" id="KW-1185">Reference proteome</keyword>
<dbReference type="AlphaFoldDB" id="A0A9W6MRY9"/>
<dbReference type="EMBL" id="BSFF01000002">
    <property type="protein sequence ID" value="GLK55451.1"/>
    <property type="molecule type" value="Genomic_DNA"/>
</dbReference>
<sequence length="75" mass="8308">MSLDTRQLYESSTGDSWHLVRDNDSGEVFVRHLANKASGGSVRDVGLGVFLTLGRDGPEHQEVWRLISSLIPRAD</sequence>
<evidence type="ECO:0000313" key="1">
    <source>
        <dbReference type="EMBL" id="GLK55451.1"/>
    </source>
</evidence>
<reference evidence="1" key="1">
    <citation type="journal article" date="2014" name="Int. J. Syst. Evol. Microbiol.">
        <title>Complete genome sequence of Corynebacterium casei LMG S-19264T (=DSM 44701T), isolated from a smear-ripened cheese.</title>
        <authorList>
            <consortium name="US DOE Joint Genome Institute (JGI-PGF)"/>
            <person name="Walter F."/>
            <person name="Albersmeier A."/>
            <person name="Kalinowski J."/>
            <person name="Ruckert C."/>
        </authorList>
    </citation>
    <scope>NUCLEOTIDE SEQUENCE</scope>
    <source>
        <strain evidence="1">VKM B-1606</strain>
    </source>
</reference>
<reference evidence="2 3" key="2">
    <citation type="submission" date="2021-01" db="EMBL/GenBank/DDBJ databases">
        <title>Genomic Encyclopedia of Type Strains, Phase IV (KMG-IV): sequencing the most valuable type-strain genomes for metagenomic binning, comparative biology and taxonomic classification.</title>
        <authorList>
            <person name="Goeker M."/>
        </authorList>
    </citation>
    <scope>NUCLEOTIDE SEQUENCE [LARGE SCALE GENOMIC DNA]</scope>
    <source>
        <strain evidence="2 3">DSM 6130</strain>
    </source>
</reference>
<gene>
    <name evidence="1" type="ORF">GCM10008170_14700</name>
    <name evidence="2" type="ORF">JOD31_000371</name>
</gene>
<organism evidence="1 4">
    <name type="scientific">Methylopila capsulata</name>
    <dbReference type="NCBI Taxonomy" id="61654"/>
    <lineage>
        <taxon>Bacteria</taxon>
        <taxon>Pseudomonadati</taxon>
        <taxon>Pseudomonadota</taxon>
        <taxon>Alphaproteobacteria</taxon>
        <taxon>Hyphomicrobiales</taxon>
        <taxon>Methylopilaceae</taxon>
        <taxon>Methylopila</taxon>
    </lineage>
</organism>
<evidence type="ECO:0000313" key="3">
    <source>
        <dbReference type="Proteomes" id="UP000758856"/>
    </source>
</evidence>
<proteinExistence type="predicted"/>
<evidence type="ECO:0000313" key="4">
    <source>
        <dbReference type="Proteomes" id="UP001143400"/>
    </source>
</evidence>